<gene>
    <name evidence="2" type="primary">MAK10_1</name>
    <name evidence="2" type="ORF">HK105_201041</name>
</gene>
<dbReference type="PANTHER" id="PTHR21373:SF0">
    <property type="entry name" value="N-ALPHA-ACETYLTRANSFERASE 35, NATC AUXILIARY SUBUNIT"/>
    <property type="match status" value="1"/>
</dbReference>
<proteinExistence type="predicted"/>
<feature type="domain" description="NAA35-like TPR repeats" evidence="1">
    <location>
        <begin position="70"/>
        <end position="449"/>
    </location>
</feature>
<evidence type="ECO:0000313" key="2">
    <source>
        <dbReference type="EMBL" id="KAL2919397.1"/>
    </source>
</evidence>
<evidence type="ECO:0000259" key="1">
    <source>
        <dbReference type="Pfam" id="PF25789"/>
    </source>
</evidence>
<dbReference type="InterPro" id="IPR007244">
    <property type="entry name" value="Naa35_N"/>
</dbReference>
<dbReference type="Proteomes" id="UP001527925">
    <property type="component" value="Unassembled WGS sequence"/>
</dbReference>
<dbReference type="Pfam" id="PF25789">
    <property type="entry name" value="TPR_NAA35"/>
    <property type="match status" value="1"/>
</dbReference>
<sequence>MTASCDRAPELKLGIAAAFDGLINRLKYSQYPAIQAAPLTTLDGLKAWMALLGHIGEILAWRTNEDELTIMETASNFAAANPVMCSLSRAFMHYALFADGKLLGKRPAVVAVRSAMMQTLLPPFDEASSARMADIMDLLCTRCEEAFSYNFKLFCFNRARQRRNLFKAIEAWDAVQQECEALDVEITAIHEGHDDAEQQQYYFSSWVYTQKLRAMTECYALGFELELYYVNEYPMIFWYLQYLHDTRAGYLERMLKLRAAGAESKRDLLSSFARDNETIEQFLTMEAYRDHAKTKMCLGLLEVTRVLRSLGLLDVVEPDMNTEELNYVNRFRVMTHLSSPLVLQTESYMEFMHKAGRKGIDPHIKVATMEFQTAKAYLEQIATTKRTDAHSLALKAEGQALLKVCIGNLIGLRMFPWKCMAELPADAKTPMANQRRVLFDFKYHSAFPFLVREP</sequence>
<dbReference type="PANTHER" id="PTHR21373">
    <property type="entry name" value="GLUCOSE REPRESSIBLE PROTEIN MAK10"/>
    <property type="match status" value="1"/>
</dbReference>
<keyword evidence="3" id="KW-1185">Reference proteome</keyword>
<reference evidence="2 3" key="1">
    <citation type="submission" date="2023-09" db="EMBL/GenBank/DDBJ databases">
        <title>Pangenome analysis of Batrachochytrium dendrobatidis and related Chytrids.</title>
        <authorList>
            <person name="Yacoub M.N."/>
            <person name="Stajich J.E."/>
            <person name="James T.Y."/>
        </authorList>
    </citation>
    <scope>NUCLEOTIDE SEQUENCE [LARGE SCALE GENOMIC DNA]</scope>
    <source>
        <strain evidence="2 3">JEL0888</strain>
    </source>
</reference>
<dbReference type="EMBL" id="JADGIZ020000003">
    <property type="protein sequence ID" value="KAL2919397.1"/>
    <property type="molecule type" value="Genomic_DNA"/>
</dbReference>
<protein>
    <submittedName>
        <fullName evidence="2">N-alpha-acetyltransferase, non-catalitic subunit</fullName>
    </submittedName>
</protein>
<comment type="caution">
    <text evidence="2">The sequence shown here is derived from an EMBL/GenBank/DDBJ whole genome shotgun (WGS) entry which is preliminary data.</text>
</comment>
<accession>A0ABR4NIP4</accession>
<name>A0ABR4NIP4_9FUNG</name>
<dbReference type="InterPro" id="IPR057982">
    <property type="entry name" value="TPR_NAA35"/>
</dbReference>
<evidence type="ECO:0000313" key="3">
    <source>
        <dbReference type="Proteomes" id="UP001527925"/>
    </source>
</evidence>
<organism evidence="2 3">
    <name type="scientific">Polyrhizophydium stewartii</name>
    <dbReference type="NCBI Taxonomy" id="2732419"/>
    <lineage>
        <taxon>Eukaryota</taxon>
        <taxon>Fungi</taxon>
        <taxon>Fungi incertae sedis</taxon>
        <taxon>Chytridiomycota</taxon>
        <taxon>Chytridiomycota incertae sedis</taxon>
        <taxon>Chytridiomycetes</taxon>
        <taxon>Rhizophydiales</taxon>
        <taxon>Rhizophydiales incertae sedis</taxon>
        <taxon>Polyrhizophydium</taxon>
    </lineage>
</organism>